<name>A0ABP9X3E3_9CHLR</name>
<keyword evidence="2" id="KW-1185">Reference proteome</keyword>
<protein>
    <recommendedName>
        <fullName evidence="3">SGNH/GDSL hydrolase family protein</fullName>
    </recommendedName>
</protein>
<dbReference type="Gene3D" id="3.40.50.1110">
    <property type="entry name" value="SGNH hydrolase"/>
    <property type="match status" value="1"/>
</dbReference>
<sequence>MQRWFGQVVILIALVATGFGAWLLLKSQRDCQQVSLLFIGNSYTFGHDMPDLLADLADAGEPRYCLEIESVVAGSATLEYHWQAGEALQKLQSKSWTYVVLQEQSMGTIEFPQRFQQSASRWIQTIRQTGATPVLFVTWAREHSPQQQATINAAYAQAAGQQAILVQAGLAWQHVRQHDRSIALYESDQSHPTLNGAYLTACVFYTTLFNPPTQTLPNLTDLADAQAAYLQQVAWQMPR</sequence>
<organism evidence="1 2">
    <name type="scientific">Herpetosiphon gulosus</name>
    <dbReference type="NCBI Taxonomy" id="1973496"/>
    <lineage>
        <taxon>Bacteria</taxon>
        <taxon>Bacillati</taxon>
        <taxon>Chloroflexota</taxon>
        <taxon>Chloroflexia</taxon>
        <taxon>Herpetosiphonales</taxon>
        <taxon>Herpetosiphonaceae</taxon>
        <taxon>Herpetosiphon</taxon>
    </lineage>
</organism>
<dbReference type="Proteomes" id="UP001428290">
    <property type="component" value="Unassembled WGS sequence"/>
</dbReference>
<evidence type="ECO:0000313" key="1">
    <source>
        <dbReference type="EMBL" id="GAA5529015.1"/>
    </source>
</evidence>
<proteinExistence type="predicted"/>
<comment type="caution">
    <text evidence="1">The sequence shown here is derived from an EMBL/GenBank/DDBJ whole genome shotgun (WGS) entry which is preliminary data.</text>
</comment>
<dbReference type="InterPro" id="IPR036514">
    <property type="entry name" value="SGNH_hydro_sf"/>
</dbReference>
<reference evidence="1 2" key="1">
    <citation type="submission" date="2024-02" db="EMBL/GenBank/DDBJ databases">
        <title>Herpetosiphon gulosus NBRC 112829.</title>
        <authorList>
            <person name="Ichikawa N."/>
            <person name="Katano-Makiyama Y."/>
            <person name="Hidaka K."/>
        </authorList>
    </citation>
    <scope>NUCLEOTIDE SEQUENCE [LARGE SCALE GENOMIC DNA]</scope>
    <source>
        <strain evidence="1 2">NBRC 112829</strain>
    </source>
</reference>
<dbReference type="EMBL" id="BAABRU010000009">
    <property type="protein sequence ID" value="GAA5529015.1"/>
    <property type="molecule type" value="Genomic_DNA"/>
</dbReference>
<evidence type="ECO:0008006" key="3">
    <source>
        <dbReference type="Google" id="ProtNLM"/>
    </source>
</evidence>
<dbReference type="SUPFAM" id="SSF52266">
    <property type="entry name" value="SGNH hydrolase"/>
    <property type="match status" value="1"/>
</dbReference>
<evidence type="ECO:0000313" key="2">
    <source>
        <dbReference type="Proteomes" id="UP001428290"/>
    </source>
</evidence>
<gene>
    <name evidence="1" type="ORF">Hgul01_02818</name>
</gene>
<accession>A0ABP9X3E3</accession>
<dbReference type="RefSeq" id="WP_345722635.1">
    <property type="nucleotide sequence ID" value="NZ_BAABRU010000009.1"/>
</dbReference>